<dbReference type="GO" id="GO:0003700">
    <property type="term" value="F:DNA-binding transcription factor activity"/>
    <property type="evidence" value="ECO:0007669"/>
    <property type="project" value="TreeGrafter"/>
</dbReference>
<evidence type="ECO:0000256" key="1">
    <source>
        <dbReference type="ARBA" id="ARBA00023015"/>
    </source>
</evidence>
<dbReference type="Proteomes" id="UP000185639">
    <property type="component" value="Unassembled WGS sequence"/>
</dbReference>
<dbReference type="SUPFAM" id="SSF48498">
    <property type="entry name" value="Tetracyclin repressor-like, C-terminal domain"/>
    <property type="match status" value="1"/>
</dbReference>
<dbReference type="InterPro" id="IPR001647">
    <property type="entry name" value="HTH_TetR"/>
</dbReference>
<dbReference type="STRING" id="484498.SAMN05421686_101163"/>
<dbReference type="InterPro" id="IPR036271">
    <property type="entry name" value="Tet_transcr_reg_TetR-rel_C_sf"/>
</dbReference>
<accession>A0A1N7IZ07</accession>
<dbReference type="AlphaFoldDB" id="A0A1N7IZ07"/>
<dbReference type="PANTHER" id="PTHR30055">
    <property type="entry name" value="HTH-TYPE TRANSCRIPTIONAL REGULATOR RUTR"/>
    <property type="match status" value="1"/>
</dbReference>
<dbReference type="PRINTS" id="PR00455">
    <property type="entry name" value="HTHTETR"/>
</dbReference>
<keyword evidence="3" id="KW-0804">Transcription</keyword>
<evidence type="ECO:0000256" key="4">
    <source>
        <dbReference type="PROSITE-ProRule" id="PRU00335"/>
    </source>
</evidence>
<dbReference type="PANTHER" id="PTHR30055:SF234">
    <property type="entry name" value="HTH-TYPE TRANSCRIPTIONAL REGULATOR BETI"/>
    <property type="match status" value="1"/>
</dbReference>
<dbReference type="PROSITE" id="PS50977">
    <property type="entry name" value="HTH_TETR_2"/>
    <property type="match status" value="1"/>
</dbReference>
<proteinExistence type="predicted"/>
<keyword evidence="7" id="KW-1185">Reference proteome</keyword>
<evidence type="ECO:0000256" key="3">
    <source>
        <dbReference type="ARBA" id="ARBA00023163"/>
    </source>
</evidence>
<gene>
    <name evidence="6" type="ORF">SAMN05421686_101163</name>
</gene>
<dbReference type="GO" id="GO:0000976">
    <property type="term" value="F:transcription cis-regulatory region binding"/>
    <property type="evidence" value="ECO:0007669"/>
    <property type="project" value="TreeGrafter"/>
</dbReference>
<dbReference type="EMBL" id="FTOH01000001">
    <property type="protein sequence ID" value="SIS42236.1"/>
    <property type="molecule type" value="Genomic_DNA"/>
</dbReference>
<evidence type="ECO:0000256" key="2">
    <source>
        <dbReference type="ARBA" id="ARBA00023125"/>
    </source>
</evidence>
<evidence type="ECO:0000259" key="5">
    <source>
        <dbReference type="PROSITE" id="PS50977"/>
    </source>
</evidence>
<evidence type="ECO:0000313" key="6">
    <source>
        <dbReference type="EMBL" id="SIS42236.1"/>
    </source>
</evidence>
<organism evidence="6 7">
    <name type="scientific">Thalassolituus maritimus</name>
    <dbReference type="NCBI Taxonomy" id="484498"/>
    <lineage>
        <taxon>Bacteria</taxon>
        <taxon>Pseudomonadati</taxon>
        <taxon>Pseudomonadota</taxon>
        <taxon>Gammaproteobacteria</taxon>
        <taxon>Oceanospirillales</taxon>
        <taxon>Oceanospirillaceae</taxon>
        <taxon>Thalassolituus</taxon>
    </lineage>
</organism>
<dbReference type="InterPro" id="IPR009057">
    <property type="entry name" value="Homeodomain-like_sf"/>
</dbReference>
<reference evidence="7" key="1">
    <citation type="submission" date="2017-01" db="EMBL/GenBank/DDBJ databases">
        <authorList>
            <person name="Varghese N."/>
            <person name="Submissions S."/>
        </authorList>
    </citation>
    <scope>NUCLEOTIDE SEQUENCE [LARGE SCALE GENOMIC DNA]</scope>
    <source>
        <strain evidence="7">DSM 24913</strain>
    </source>
</reference>
<name>A0A1N7IZ07_9GAMM</name>
<keyword evidence="1" id="KW-0805">Transcription regulation</keyword>
<dbReference type="Gene3D" id="1.10.357.10">
    <property type="entry name" value="Tetracycline Repressor, domain 2"/>
    <property type="match status" value="1"/>
</dbReference>
<protein>
    <submittedName>
        <fullName evidence="6">Transcriptional regulator, TetR family</fullName>
    </submittedName>
</protein>
<feature type="DNA-binding region" description="H-T-H motif" evidence="4">
    <location>
        <begin position="37"/>
        <end position="56"/>
    </location>
</feature>
<feature type="domain" description="HTH tetR-type" evidence="5">
    <location>
        <begin position="14"/>
        <end position="74"/>
    </location>
</feature>
<evidence type="ECO:0000313" key="7">
    <source>
        <dbReference type="Proteomes" id="UP000185639"/>
    </source>
</evidence>
<dbReference type="InterPro" id="IPR050109">
    <property type="entry name" value="HTH-type_TetR-like_transc_reg"/>
</dbReference>
<keyword evidence="2 4" id="KW-0238">DNA-binding</keyword>
<sequence length="204" mass="22909">MHGEAHVRRRLNPSKRKQLLMKDAISVFALRGIGRAGHTEIAQRAGVSVATVFNYFNTREALVDEVLDEVENYLINLSVSAVDKPGSAAEVLDHCITTIIHACKTYPDYFKIWLEWSSSVREDTWPRYLKFQSQMMSLIETQIENAVNDGRLAPGLPAHDRARWALGNAHMLVMMVFSPDAEDESSIRELISRGFSHTLGISPA</sequence>
<dbReference type="Pfam" id="PF00440">
    <property type="entry name" value="TetR_N"/>
    <property type="match status" value="1"/>
</dbReference>
<dbReference type="SUPFAM" id="SSF46689">
    <property type="entry name" value="Homeodomain-like"/>
    <property type="match status" value="1"/>
</dbReference>